<evidence type="ECO:0000259" key="1">
    <source>
        <dbReference type="PROSITE" id="PS50532"/>
    </source>
</evidence>
<reference evidence="3" key="1">
    <citation type="submission" date="2016-01" db="EMBL/GenBank/DDBJ databases">
        <authorList>
            <person name="Peeters Charlotte."/>
        </authorList>
    </citation>
    <scope>NUCLEOTIDE SEQUENCE</scope>
    <source>
        <strain evidence="3">LMG 22936</strain>
    </source>
</reference>
<evidence type="ECO:0000313" key="3">
    <source>
        <dbReference type="EMBL" id="SAL81239.1"/>
    </source>
</evidence>
<dbReference type="InterPro" id="IPR001584">
    <property type="entry name" value="Integrase_cat-core"/>
</dbReference>
<dbReference type="InterPro" id="IPR017895">
    <property type="entry name" value="HTH_IS408/IS1162_type"/>
</dbReference>
<dbReference type="Gene3D" id="1.10.10.10">
    <property type="entry name" value="Winged helix-like DNA-binding domain superfamily/Winged helix DNA-binding domain"/>
    <property type="match status" value="1"/>
</dbReference>
<dbReference type="AlphaFoldDB" id="A0A158KKE7"/>
<protein>
    <submittedName>
        <fullName evidence="3">Integrase catalytic region</fullName>
    </submittedName>
</protein>
<dbReference type="InterPro" id="IPR036388">
    <property type="entry name" value="WH-like_DNA-bd_sf"/>
</dbReference>
<dbReference type="PROSITE" id="PS50994">
    <property type="entry name" value="INTEGRASE"/>
    <property type="match status" value="1"/>
</dbReference>
<evidence type="ECO:0000259" key="2">
    <source>
        <dbReference type="PROSITE" id="PS50994"/>
    </source>
</evidence>
<feature type="domain" description="HTH IS408-type" evidence="1">
    <location>
        <begin position="11"/>
        <end position="92"/>
    </location>
</feature>
<gene>
    <name evidence="3" type="ORF">AWB66_06395</name>
</gene>
<comment type="caution">
    <text evidence="3">The sequence shown here is derived from an EMBL/GenBank/DDBJ whole genome shotgun (WGS) entry which is preliminary data.</text>
</comment>
<dbReference type="InterPro" id="IPR013324">
    <property type="entry name" value="RNA_pol_sigma_r3/r4-like"/>
</dbReference>
<dbReference type="Proteomes" id="UP000054717">
    <property type="component" value="Unassembled WGS sequence"/>
</dbReference>
<accession>A0A158KKE7</accession>
<dbReference type="SUPFAM" id="SSF88659">
    <property type="entry name" value="Sigma3 and sigma4 domains of RNA polymerase sigma factors"/>
    <property type="match status" value="1"/>
</dbReference>
<organism evidence="3 4">
    <name type="scientific">Caballeronia telluris</name>
    <dbReference type="NCBI Taxonomy" id="326475"/>
    <lineage>
        <taxon>Bacteria</taxon>
        <taxon>Pseudomonadati</taxon>
        <taxon>Pseudomonadota</taxon>
        <taxon>Betaproteobacteria</taxon>
        <taxon>Burkholderiales</taxon>
        <taxon>Burkholderiaceae</taxon>
        <taxon>Caballeronia</taxon>
    </lineage>
</organism>
<name>A0A158KKE7_9BURK</name>
<dbReference type="NCBIfam" id="NF033546">
    <property type="entry name" value="transpos_IS21"/>
    <property type="match status" value="1"/>
</dbReference>
<dbReference type="GO" id="GO:0015074">
    <property type="term" value="P:DNA integration"/>
    <property type="evidence" value="ECO:0007669"/>
    <property type="project" value="InterPro"/>
</dbReference>
<sequence>MPAHRMSMRKLKEVLRLKWVCGLSHRQISRAAGISVGAVSAYAARASAANLDWASVEPLADDELEAKLRLPANQNTQARRVELDYALVHRELRRANVTLQLLWEEYVEAHLGERTYRYTQFCQRYRDWAQTLKRSMRQQHRAGEKLFADFAGHTMPILDGRGGVAFRAHVFVGVLGASNYTYACATNSEGTHDWIGGLIGAMEFYGGAPSLLVPDNPRALIARPDRYEPGLGRTAQEFVNHYATAMLPARPRKP</sequence>
<dbReference type="STRING" id="326475.AWB66_06395"/>
<dbReference type="PANTHER" id="PTHR35004">
    <property type="entry name" value="TRANSPOSASE RV3428C-RELATED"/>
    <property type="match status" value="1"/>
</dbReference>
<dbReference type="PANTHER" id="PTHR35004:SF8">
    <property type="entry name" value="TRANSPOSASE RV3428C-RELATED"/>
    <property type="match status" value="1"/>
</dbReference>
<dbReference type="PROSITE" id="PS50532">
    <property type="entry name" value="HTH_IS408"/>
    <property type="match status" value="1"/>
</dbReference>
<proteinExistence type="predicted"/>
<keyword evidence="4" id="KW-1185">Reference proteome</keyword>
<feature type="domain" description="Integrase catalytic" evidence="2">
    <location>
        <begin position="138"/>
        <end position="254"/>
    </location>
</feature>
<dbReference type="EMBL" id="FCNZ02000107">
    <property type="protein sequence ID" value="SAL81239.1"/>
    <property type="molecule type" value="Genomic_DNA"/>
</dbReference>
<evidence type="ECO:0000313" key="4">
    <source>
        <dbReference type="Proteomes" id="UP000054717"/>
    </source>
</evidence>